<evidence type="ECO:0000259" key="7">
    <source>
        <dbReference type="PROSITE" id="PS50103"/>
    </source>
</evidence>
<feature type="domain" description="C3H1-type" evidence="7">
    <location>
        <begin position="34"/>
        <end position="62"/>
    </location>
</feature>
<feature type="zinc finger region" description="C3H1-type" evidence="5">
    <location>
        <begin position="1"/>
        <end position="24"/>
    </location>
</feature>
<proteinExistence type="predicted"/>
<dbReference type="PANTHER" id="PTHR12547:SF18">
    <property type="entry name" value="PROTEIN TIS11"/>
    <property type="match status" value="1"/>
</dbReference>
<organism evidence="8 9">
    <name type="scientific">Porphyra umbilicalis</name>
    <name type="common">Purple laver</name>
    <name type="synonym">Red alga</name>
    <dbReference type="NCBI Taxonomy" id="2786"/>
    <lineage>
        <taxon>Eukaryota</taxon>
        <taxon>Rhodophyta</taxon>
        <taxon>Bangiophyceae</taxon>
        <taxon>Bangiales</taxon>
        <taxon>Bangiaceae</taxon>
        <taxon>Porphyra</taxon>
    </lineage>
</organism>
<dbReference type="Pfam" id="PF00642">
    <property type="entry name" value="zf-CCCH"/>
    <property type="match status" value="2"/>
</dbReference>
<keyword evidence="4 5" id="KW-0862">Zinc</keyword>
<dbReference type="InterPro" id="IPR000571">
    <property type="entry name" value="Znf_CCCH"/>
</dbReference>
<reference evidence="8 9" key="1">
    <citation type="submission" date="2017-03" db="EMBL/GenBank/DDBJ databases">
        <title>WGS assembly of Porphyra umbilicalis.</title>
        <authorList>
            <person name="Brawley S.H."/>
            <person name="Blouin N.A."/>
            <person name="Ficko-Blean E."/>
            <person name="Wheeler G.L."/>
            <person name="Lohr M."/>
            <person name="Goodson H.V."/>
            <person name="Jenkins J.W."/>
            <person name="Blaby-Haas C.E."/>
            <person name="Helliwell K.E."/>
            <person name="Chan C."/>
            <person name="Marriage T."/>
            <person name="Bhattacharya D."/>
            <person name="Klein A.S."/>
            <person name="Badis Y."/>
            <person name="Brodie J."/>
            <person name="Cao Y."/>
            <person name="Collen J."/>
            <person name="Dittami S.M."/>
            <person name="Gachon C.M."/>
            <person name="Green B.R."/>
            <person name="Karpowicz S."/>
            <person name="Kim J.W."/>
            <person name="Kudahl U."/>
            <person name="Lin S."/>
            <person name="Michel G."/>
            <person name="Mittag M."/>
            <person name="Olson B.J."/>
            <person name="Pangilinan J."/>
            <person name="Peng Y."/>
            <person name="Qiu H."/>
            <person name="Shu S."/>
            <person name="Singer J.T."/>
            <person name="Smith A.G."/>
            <person name="Sprecher B.N."/>
            <person name="Wagner V."/>
            <person name="Wang W."/>
            <person name="Wang Z.-Y."/>
            <person name="Yan J."/>
            <person name="Yarish C."/>
            <person name="Zoeuner-Riek S."/>
            <person name="Zhuang Y."/>
            <person name="Zou Y."/>
            <person name="Lindquist E.A."/>
            <person name="Grimwood J."/>
            <person name="Barry K."/>
            <person name="Rokhsar D.S."/>
            <person name="Schmutz J."/>
            <person name="Stiller J.W."/>
            <person name="Grossman A.R."/>
            <person name="Prochnik S.E."/>
        </authorList>
    </citation>
    <scope>NUCLEOTIDE SEQUENCE [LARGE SCALE GENOMIC DNA]</scope>
    <source>
        <strain evidence="8">4086291</strain>
    </source>
</reference>
<dbReference type="InterPro" id="IPR045877">
    <property type="entry name" value="ZFP36-like"/>
</dbReference>
<evidence type="ECO:0000256" key="2">
    <source>
        <dbReference type="ARBA" id="ARBA00022737"/>
    </source>
</evidence>
<feature type="region of interest" description="Disordered" evidence="6">
    <location>
        <begin position="83"/>
        <end position="170"/>
    </location>
</feature>
<dbReference type="Gene3D" id="4.10.1000.10">
    <property type="entry name" value="Zinc finger, CCCH-type"/>
    <property type="match status" value="2"/>
</dbReference>
<accession>A0A1X6PD96</accession>
<evidence type="ECO:0000256" key="3">
    <source>
        <dbReference type="ARBA" id="ARBA00022771"/>
    </source>
</evidence>
<dbReference type="OrthoDB" id="410307at2759"/>
<feature type="compositionally biased region" description="Low complexity" evidence="6">
    <location>
        <begin position="299"/>
        <end position="317"/>
    </location>
</feature>
<evidence type="ECO:0000313" key="9">
    <source>
        <dbReference type="Proteomes" id="UP000218209"/>
    </source>
</evidence>
<dbReference type="SMART" id="SM00356">
    <property type="entry name" value="ZnF_C3H1"/>
    <property type="match status" value="2"/>
</dbReference>
<feature type="zinc finger region" description="C3H1-type" evidence="5">
    <location>
        <begin position="34"/>
        <end position="62"/>
    </location>
</feature>
<feature type="domain" description="C3H1-type" evidence="7">
    <location>
        <begin position="1"/>
        <end position="24"/>
    </location>
</feature>
<dbReference type="InterPro" id="IPR036855">
    <property type="entry name" value="Znf_CCCH_sf"/>
</dbReference>
<feature type="compositionally biased region" description="Polar residues" evidence="6">
    <location>
        <begin position="283"/>
        <end position="295"/>
    </location>
</feature>
<protein>
    <recommendedName>
        <fullName evidence="7">C3H1-type domain-containing protein</fullName>
    </recommendedName>
</protein>
<dbReference type="FunFam" id="4.10.1000.10:FF:000002">
    <property type="entry name" value="Zinc finger protein 36, C3H1 type-like 1"/>
    <property type="match status" value="1"/>
</dbReference>
<evidence type="ECO:0000313" key="8">
    <source>
        <dbReference type="EMBL" id="OSX78847.1"/>
    </source>
</evidence>
<feature type="compositionally biased region" description="Gly residues" evidence="6">
    <location>
        <begin position="106"/>
        <end position="132"/>
    </location>
</feature>
<dbReference type="Proteomes" id="UP000218209">
    <property type="component" value="Unassembled WGS sequence"/>
</dbReference>
<feature type="compositionally biased region" description="Gly residues" evidence="6">
    <location>
        <begin position="264"/>
        <end position="276"/>
    </location>
</feature>
<evidence type="ECO:0000256" key="6">
    <source>
        <dbReference type="SAM" id="MobiDB-lite"/>
    </source>
</evidence>
<dbReference type="PANTHER" id="PTHR12547">
    <property type="entry name" value="CCCH ZINC FINGER/TIS11-RELATED"/>
    <property type="match status" value="1"/>
</dbReference>
<dbReference type="AlphaFoldDB" id="A0A1X6PD96"/>
<keyword evidence="2" id="KW-0677">Repeat</keyword>
<dbReference type="GO" id="GO:0003729">
    <property type="term" value="F:mRNA binding"/>
    <property type="evidence" value="ECO:0007669"/>
    <property type="project" value="InterPro"/>
</dbReference>
<keyword evidence="9" id="KW-1185">Reference proteome</keyword>
<dbReference type="PROSITE" id="PS50103">
    <property type="entry name" value="ZF_C3H1"/>
    <property type="match status" value="2"/>
</dbReference>
<keyword evidence="3 5" id="KW-0863">Zinc-finger</keyword>
<keyword evidence="1 5" id="KW-0479">Metal-binding</keyword>
<evidence type="ECO:0000256" key="5">
    <source>
        <dbReference type="PROSITE-ProRule" id="PRU00723"/>
    </source>
</evidence>
<name>A0A1X6PD96_PORUM</name>
<sequence>MCRSYAESLFCRYGSKCQFAHGEEELRLIKRHPKYKTRLCRKFTQSGTCLYGQRCRFIHEEKSSPVELAPGAPRFNLGSALGGPSGALDGRFSPTPPAPASAPVQSGGGGMGGGSFGDARRSGGGGGGGGFGVDSDGGIPSMWSPLSPTLPSTLSSRSSSPPASASAGASSSTLSASASAFQTTSASTGGYIGGVGTPFSLACPVAARANGMGVGASPGAAASAAVAPPQQPFYNRVVRNGGASAGVAMASAALPPPSPSSLRAGGGRGGGSGGGRAPPASWDTVQAPRSKSAGTFSLGPAAGPVSGVGGVPRSSSRLPIFLDIGARAEQKAQL</sequence>
<dbReference type="SUPFAM" id="SSF90229">
    <property type="entry name" value="CCCH zinc finger"/>
    <property type="match status" value="2"/>
</dbReference>
<gene>
    <name evidence="8" type="ORF">BU14_0098s0073</name>
</gene>
<feature type="region of interest" description="Disordered" evidence="6">
    <location>
        <begin position="254"/>
        <end position="322"/>
    </location>
</feature>
<dbReference type="EMBL" id="KV918804">
    <property type="protein sequence ID" value="OSX78847.1"/>
    <property type="molecule type" value="Genomic_DNA"/>
</dbReference>
<feature type="compositionally biased region" description="Low complexity" evidence="6">
    <location>
        <begin position="133"/>
        <end position="170"/>
    </location>
</feature>
<evidence type="ECO:0000256" key="1">
    <source>
        <dbReference type="ARBA" id="ARBA00022723"/>
    </source>
</evidence>
<evidence type="ECO:0000256" key="4">
    <source>
        <dbReference type="ARBA" id="ARBA00022833"/>
    </source>
</evidence>
<dbReference type="GO" id="GO:0008270">
    <property type="term" value="F:zinc ion binding"/>
    <property type="evidence" value="ECO:0007669"/>
    <property type="project" value="UniProtKB-KW"/>
</dbReference>